<dbReference type="Proteomes" id="UP001596500">
    <property type="component" value="Unassembled WGS sequence"/>
</dbReference>
<organism evidence="2 3">
    <name type="scientific">Laceyella putida</name>
    <dbReference type="NCBI Taxonomy" id="110101"/>
    <lineage>
        <taxon>Bacteria</taxon>
        <taxon>Bacillati</taxon>
        <taxon>Bacillota</taxon>
        <taxon>Bacilli</taxon>
        <taxon>Bacillales</taxon>
        <taxon>Thermoactinomycetaceae</taxon>
        <taxon>Laceyella</taxon>
    </lineage>
</organism>
<gene>
    <name evidence="2" type="ORF">ACFQNG_20670</name>
</gene>
<keyword evidence="1" id="KW-1133">Transmembrane helix</keyword>
<proteinExistence type="predicted"/>
<keyword evidence="3" id="KW-1185">Reference proteome</keyword>
<evidence type="ECO:0000313" key="2">
    <source>
        <dbReference type="EMBL" id="MFC7443476.1"/>
    </source>
</evidence>
<keyword evidence="1" id="KW-0812">Transmembrane</keyword>
<keyword evidence="1" id="KW-0472">Membrane</keyword>
<protein>
    <recommendedName>
        <fullName evidence="4">SMODS and SLOG-associating 2TM effector domain-containing protein</fullName>
    </recommendedName>
</protein>
<accession>A0ABW2RRY9</accession>
<evidence type="ECO:0008006" key="4">
    <source>
        <dbReference type="Google" id="ProtNLM"/>
    </source>
</evidence>
<comment type="caution">
    <text evidence="2">The sequence shown here is derived from an EMBL/GenBank/DDBJ whole genome shotgun (WGS) entry which is preliminary data.</text>
</comment>
<name>A0ABW2RRY9_9BACL</name>
<sequence length="204" mass="24414">MKYKDNYPEDFPEEHKEILESKLKIERSERMLKYLSYGLYFFFIILLSVTMINISYLVLISPIHSEIKKAIVSPEVFAAVIGFGGAFLTYLVQQETQIKKDHFEYKREKVHEVNDILQEILWEFERAYVQSTDLEERVKFTNQIKNWSYQLYKRSLSAKASKHISILFHYLDQREVINPKALHFLILTEIINIRNSFTEELHRN</sequence>
<dbReference type="EMBL" id="JBHTBW010000087">
    <property type="protein sequence ID" value="MFC7443476.1"/>
    <property type="molecule type" value="Genomic_DNA"/>
</dbReference>
<evidence type="ECO:0000313" key="3">
    <source>
        <dbReference type="Proteomes" id="UP001596500"/>
    </source>
</evidence>
<feature type="transmembrane region" description="Helical" evidence="1">
    <location>
        <begin position="34"/>
        <end position="59"/>
    </location>
</feature>
<dbReference type="RefSeq" id="WP_379867807.1">
    <property type="nucleotide sequence ID" value="NZ_JBHTBW010000087.1"/>
</dbReference>
<evidence type="ECO:0000256" key="1">
    <source>
        <dbReference type="SAM" id="Phobius"/>
    </source>
</evidence>
<reference evidence="3" key="1">
    <citation type="journal article" date="2019" name="Int. J. Syst. Evol. Microbiol.">
        <title>The Global Catalogue of Microorganisms (GCM) 10K type strain sequencing project: providing services to taxonomists for standard genome sequencing and annotation.</title>
        <authorList>
            <consortium name="The Broad Institute Genomics Platform"/>
            <consortium name="The Broad Institute Genome Sequencing Center for Infectious Disease"/>
            <person name="Wu L."/>
            <person name="Ma J."/>
        </authorList>
    </citation>
    <scope>NUCLEOTIDE SEQUENCE [LARGE SCALE GENOMIC DNA]</scope>
    <source>
        <strain evidence="3">CGMCC 1.12942</strain>
    </source>
</reference>
<feature type="transmembrane region" description="Helical" evidence="1">
    <location>
        <begin position="71"/>
        <end position="92"/>
    </location>
</feature>